<name>A0A431EEI3_CAMJU</name>
<proteinExistence type="predicted"/>
<accession>A0A431EEI3</accession>
<organism evidence="1 2">
    <name type="scientific">Campylobacter jejuni</name>
    <dbReference type="NCBI Taxonomy" id="197"/>
    <lineage>
        <taxon>Bacteria</taxon>
        <taxon>Pseudomonadati</taxon>
        <taxon>Campylobacterota</taxon>
        <taxon>Epsilonproteobacteria</taxon>
        <taxon>Campylobacterales</taxon>
        <taxon>Campylobacteraceae</taxon>
        <taxon>Campylobacter</taxon>
    </lineage>
</organism>
<evidence type="ECO:0000313" key="1">
    <source>
        <dbReference type="EMBL" id="RTJ79660.1"/>
    </source>
</evidence>
<evidence type="ECO:0000313" key="2">
    <source>
        <dbReference type="Proteomes" id="UP000288507"/>
    </source>
</evidence>
<dbReference type="EMBL" id="PRBV01000005">
    <property type="protein sequence ID" value="RTJ79660.1"/>
    <property type="molecule type" value="Genomic_DNA"/>
</dbReference>
<sequence>MIFYEQTELLYRIAGEKIPVGSARLVGFNLHLFQSSDLSGDFFSVPVHNTNSVMFSIDLSQLFLQLCGQVIENSEVVTVHMKDKVVSLTTDARLDQYGLYSLTNRKPIYLSNEENLLKCDHLINTALGRLTGVILQVYHTKDDLTQIILQSEQGHIGLPLNWNGQDKLRINSIISNYLTRLQEGEMDILLDQMIEGSKNLEEIYDIQFVQKPAQPIRRPNDTDDR</sequence>
<gene>
    <name evidence="1" type="ORF">C3H57_04620</name>
</gene>
<dbReference type="Proteomes" id="UP000288507">
    <property type="component" value="Unassembled WGS sequence"/>
</dbReference>
<protein>
    <submittedName>
        <fullName evidence="1">Uncharacterized protein</fullName>
    </submittedName>
</protein>
<reference evidence="1 2" key="1">
    <citation type="journal article" date="2019" name="Appl. Environ. Microbiol.">
        <title>Population genetics and characterization of Campylobacter jejuni isolates in western jackdaws and game birds in Finland.</title>
        <authorList>
            <person name="Kovanen S."/>
            <person name="Rossi M."/>
            <person name="Pohja-Mykra M."/>
            <person name="Nieminen T."/>
            <person name="Raunio-Saarnisto M."/>
            <person name="Sauvala M."/>
            <person name="Fredriksson-Ahomaa M."/>
            <person name="Hanninen M.L."/>
            <person name="Kivisto R."/>
        </authorList>
    </citation>
    <scope>NUCLEOTIDE SEQUENCE [LARGE SCALE GENOMIC DNA]</scope>
    <source>
        <strain evidence="1 2">CB313</strain>
    </source>
</reference>
<dbReference type="AlphaFoldDB" id="A0A431EEI3"/>
<comment type="caution">
    <text evidence="1">The sequence shown here is derived from an EMBL/GenBank/DDBJ whole genome shotgun (WGS) entry which is preliminary data.</text>
</comment>